<dbReference type="Proteomes" id="UP000887566">
    <property type="component" value="Unplaced"/>
</dbReference>
<dbReference type="GO" id="GO:0004601">
    <property type="term" value="F:peroxidase activity"/>
    <property type="evidence" value="ECO:0007669"/>
    <property type="project" value="UniProtKB-KW"/>
</dbReference>
<sequence>MDPERLYLLGDPRINENPGLLSFGLILFRWHNLQAKQMRVTHPTWTDEELFQGARRWVIASLQKIIMYDFLPAMLNEHNPLPTYTRYKPDVPPGISNVFAAAAFRFPHSMVPPGMLLRMRTKGKCTFRSEVGGYPALRMCQNWWNAQDIVQEYSVDEIVLGMASQIAETEDSIIIDDLRDFLFGPMWFTRLDLAAIGIMRGRDNGVPRYND</sequence>
<keyword evidence="2" id="KW-0479">Metal-binding</keyword>
<keyword evidence="2" id="KW-0408">Iron</keyword>
<dbReference type="GO" id="GO:0046872">
    <property type="term" value="F:metal ion binding"/>
    <property type="evidence" value="ECO:0007669"/>
    <property type="project" value="UniProtKB-KW"/>
</dbReference>
<evidence type="ECO:0000313" key="3">
    <source>
        <dbReference type="Proteomes" id="UP000887566"/>
    </source>
</evidence>
<dbReference type="InterPro" id="IPR037120">
    <property type="entry name" value="Haem_peroxidase_sf_animal"/>
</dbReference>
<evidence type="ECO:0000256" key="2">
    <source>
        <dbReference type="PIRSR" id="PIRSR619791-2"/>
    </source>
</evidence>
<keyword evidence="1" id="KW-0575">Peroxidase</keyword>
<protein>
    <submittedName>
        <fullName evidence="4">Uncharacterized protein</fullName>
    </submittedName>
</protein>
<dbReference type="GO" id="GO:0020037">
    <property type="term" value="F:heme binding"/>
    <property type="evidence" value="ECO:0007669"/>
    <property type="project" value="InterPro"/>
</dbReference>
<accession>A0A914V1Z1</accession>
<organism evidence="3 4">
    <name type="scientific">Plectus sambesii</name>
    <dbReference type="NCBI Taxonomy" id="2011161"/>
    <lineage>
        <taxon>Eukaryota</taxon>
        <taxon>Metazoa</taxon>
        <taxon>Ecdysozoa</taxon>
        <taxon>Nematoda</taxon>
        <taxon>Chromadorea</taxon>
        <taxon>Plectida</taxon>
        <taxon>Plectina</taxon>
        <taxon>Plectoidea</taxon>
        <taxon>Plectidae</taxon>
        <taxon>Plectus</taxon>
    </lineage>
</organism>
<dbReference type="PRINTS" id="PR00457">
    <property type="entry name" value="ANPEROXIDASE"/>
</dbReference>
<dbReference type="PANTHER" id="PTHR11475:SF144">
    <property type="entry name" value="NAD(P)H OXIDASE (H2O2-FORMING)"/>
    <property type="match status" value="1"/>
</dbReference>
<name>A0A914V1Z1_9BILA</name>
<reference evidence="4" key="1">
    <citation type="submission" date="2022-11" db="UniProtKB">
        <authorList>
            <consortium name="WormBaseParasite"/>
        </authorList>
    </citation>
    <scope>IDENTIFICATION</scope>
</reference>
<dbReference type="PANTHER" id="PTHR11475">
    <property type="entry name" value="OXIDASE/PEROXIDASE"/>
    <property type="match status" value="1"/>
</dbReference>
<dbReference type="SUPFAM" id="SSF48113">
    <property type="entry name" value="Heme-dependent peroxidases"/>
    <property type="match status" value="1"/>
</dbReference>
<proteinExistence type="predicted"/>
<keyword evidence="1" id="KW-0560">Oxidoreductase</keyword>
<feature type="binding site" description="axial binding residue" evidence="2">
    <location>
        <position position="108"/>
    </location>
    <ligand>
        <name>heme b</name>
        <dbReference type="ChEBI" id="CHEBI:60344"/>
    </ligand>
    <ligandPart>
        <name>Fe</name>
        <dbReference type="ChEBI" id="CHEBI:18248"/>
    </ligandPart>
</feature>
<dbReference type="Pfam" id="PF03098">
    <property type="entry name" value="An_peroxidase"/>
    <property type="match status" value="1"/>
</dbReference>
<evidence type="ECO:0000256" key="1">
    <source>
        <dbReference type="ARBA" id="ARBA00022559"/>
    </source>
</evidence>
<evidence type="ECO:0000313" key="4">
    <source>
        <dbReference type="WBParaSite" id="PSAMB.scaffold14559size1851.g36117.t1"/>
    </source>
</evidence>
<dbReference type="PROSITE" id="PS50292">
    <property type="entry name" value="PEROXIDASE_3"/>
    <property type="match status" value="1"/>
</dbReference>
<dbReference type="WBParaSite" id="PSAMB.scaffold14559size1851.g36117.t1">
    <property type="protein sequence ID" value="PSAMB.scaffold14559size1851.g36117.t1"/>
    <property type="gene ID" value="PSAMB.scaffold14559size1851.g36117"/>
</dbReference>
<dbReference type="InterPro" id="IPR019791">
    <property type="entry name" value="Haem_peroxidase_animal"/>
</dbReference>
<dbReference type="GO" id="GO:0006979">
    <property type="term" value="P:response to oxidative stress"/>
    <property type="evidence" value="ECO:0007669"/>
    <property type="project" value="InterPro"/>
</dbReference>
<dbReference type="AlphaFoldDB" id="A0A914V1Z1"/>
<dbReference type="InterPro" id="IPR010255">
    <property type="entry name" value="Haem_peroxidase_sf"/>
</dbReference>
<dbReference type="Gene3D" id="1.10.640.10">
    <property type="entry name" value="Haem peroxidase domain superfamily, animal type"/>
    <property type="match status" value="1"/>
</dbReference>
<keyword evidence="3" id="KW-1185">Reference proteome</keyword>
<keyword evidence="2" id="KW-0349">Heme</keyword>